<protein>
    <recommendedName>
        <fullName evidence="4">3-keto-disaccharide hydrolase domain-containing protein</fullName>
    </recommendedName>
</protein>
<dbReference type="EMBL" id="CP001769">
    <property type="protein sequence ID" value="ADB39646.1"/>
    <property type="molecule type" value="Genomic_DNA"/>
</dbReference>
<dbReference type="HOGENOM" id="CLU_094527_0_0_10"/>
<proteinExistence type="predicted"/>
<sequence>MKQIPNPSILLVLLLNLLINGFSSAQTSKTLSPDLATLASKPKTVVNRTAMMLVEGKRKGIRIDERAGEGLVWIPGMRLADGILEFDVRGRDSLKQFFVGIAFHGQDDKTYEAIYFRPFNFHSADPLRRVHAVQYIAHPTYTWEKLRAEFPGRYEAALTPPPDANHWFHVRVEIQSLSVRVFVNHNATPALVVNRLVQTANGQVGLWVGNESGGDFAHLTVLPAR</sequence>
<dbReference type="Gene3D" id="2.60.120.560">
    <property type="entry name" value="Exo-inulinase, domain 1"/>
    <property type="match status" value="1"/>
</dbReference>
<evidence type="ECO:0008006" key="4">
    <source>
        <dbReference type="Google" id="ProtNLM"/>
    </source>
</evidence>
<dbReference type="Proteomes" id="UP000002028">
    <property type="component" value="Chromosome"/>
</dbReference>
<dbReference type="RefSeq" id="WP_012928165.1">
    <property type="nucleotide sequence ID" value="NC_013730.1"/>
</dbReference>
<dbReference type="AlphaFoldDB" id="D2QR92"/>
<gene>
    <name evidence="2" type="ordered locus">Slin_3639</name>
</gene>
<evidence type="ECO:0000313" key="3">
    <source>
        <dbReference type="Proteomes" id="UP000002028"/>
    </source>
</evidence>
<accession>D2QR92</accession>
<reference evidence="2 3" key="1">
    <citation type="journal article" date="2010" name="Stand. Genomic Sci.">
        <title>Complete genome sequence of Spirosoma linguale type strain (1).</title>
        <authorList>
            <person name="Lail K."/>
            <person name="Sikorski J."/>
            <person name="Saunders E."/>
            <person name="Lapidus A."/>
            <person name="Glavina Del Rio T."/>
            <person name="Copeland A."/>
            <person name="Tice H."/>
            <person name="Cheng J.-F."/>
            <person name="Lucas S."/>
            <person name="Nolan M."/>
            <person name="Bruce D."/>
            <person name="Goodwin L."/>
            <person name="Pitluck S."/>
            <person name="Ivanova N."/>
            <person name="Mavromatis K."/>
            <person name="Ovchinnikova G."/>
            <person name="Pati A."/>
            <person name="Chen A."/>
            <person name="Palaniappan K."/>
            <person name="Land M."/>
            <person name="Hauser L."/>
            <person name="Chang Y.-J."/>
            <person name="Jeffries C.D."/>
            <person name="Chain P."/>
            <person name="Brettin T."/>
            <person name="Detter J.C."/>
            <person name="Schuetze A."/>
            <person name="Rohde M."/>
            <person name="Tindall B.J."/>
            <person name="Goeker M."/>
            <person name="Bristow J."/>
            <person name="Eisen J.A."/>
            <person name="Markowitz V."/>
            <person name="Hugenholtz P."/>
            <person name="Kyrpides N.C."/>
            <person name="Klenk H.-P."/>
            <person name="Chen F."/>
        </authorList>
    </citation>
    <scope>NUCLEOTIDE SEQUENCE [LARGE SCALE GENOMIC DNA]</scope>
    <source>
        <strain evidence="3">ATCC 33905 / DSM 74 / LMG 10896 / Claus 1</strain>
    </source>
</reference>
<dbReference type="KEGG" id="sli:Slin_3639"/>
<keyword evidence="3" id="KW-1185">Reference proteome</keyword>
<dbReference type="STRING" id="504472.Slin_3639"/>
<feature type="chain" id="PRO_5003034178" description="3-keto-disaccharide hydrolase domain-containing protein" evidence="1">
    <location>
        <begin position="26"/>
        <end position="225"/>
    </location>
</feature>
<dbReference type="eggNOG" id="ENOG5030BG5">
    <property type="taxonomic scope" value="Bacteria"/>
</dbReference>
<evidence type="ECO:0000256" key="1">
    <source>
        <dbReference type="SAM" id="SignalP"/>
    </source>
</evidence>
<organism evidence="2 3">
    <name type="scientific">Spirosoma linguale (strain ATCC 33905 / DSM 74 / LMG 10896 / Claus 1)</name>
    <dbReference type="NCBI Taxonomy" id="504472"/>
    <lineage>
        <taxon>Bacteria</taxon>
        <taxon>Pseudomonadati</taxon>
        <taxon>Bacteroidota</taxon>
        <taxon>Cytophagia</taxon>
        <taxon>Cytophagales</taxon>
        <taxon>Cytophagaceae</taxon>
        <taxon>Spirosoma</taxon>
    </lineage>
</organism>
<keyword evidence="1" id="KW-0732">Signal</keyword>
<evidence type="ECO:0000313" key="2">
    <source>
        <dbReference type="EMBL" id="ADB39646.1"/>
    </source>
</evidence>
<feature type="signal peptide" evidence="1">
    <location>
        <begin position="1"/>
        <end position="25"/>
    </location>
</feature>
<name>D2QR92_SPILD</name>